<dbReference type="EMBL" id="BMXA01000004">
    <property type="protein sequence ID" value="GHA14187.1"/>
    <property type="molecule type" value="Genomic_DNA"/>
</dbReference>
<protein>
    <recommendedName>
        <fullName evidence="2">Right handed beta helix domain-containing protein</fullName>
    </recommendedName>
</protein>
<dbReference type="InterPro" id="IPR011050">
    <property type="entry name" value="Pectin_lyase_fold/virulence"/>
</dbReference>
<name>A0A918RX10_9GAMM</name>
<dbReference type="Pfam" id="PF13229">
    <property type="entry name" value="Beta_helix"/>
    <property type="match status" value="1"/>
</dbReference>
<evidence type="ECO:0000313" key="4">
    <source>
        <dbReference type="Proteomes" id="UP000614811"/>
    </source>
</evidence>
<keyword evidence="4" id="KW-1185">Reference proteome</keyword>
<comment type="caution">
    <text evidence="3">The sequence shown here is derived from an EMBL/GenBank/DDBJ whole genome shotgun (WGS) entry which is preliminary data.</text>
</comment>
<dbReference type="InterPro" id="IPR012334">
    <property type="entry name" value="Pectin_lyas_fold"/>
</dbReference>
<dbReference type="InterPro" id="IPR006626">
    <property type="entry name" value="PbH1"/>
</dbReference>
<organism evidence="3 4">
    <name type="scientific">Arenicella chitinivorans</name>
    <dbReference type="NCBI Taxonomy" id="1329800"/>
    <lineage>
        <taxon>Bacteria</taxon>
        <taxon>Pseudomonadati</taxon>
        <taxon>Pseudomonadota</taxon>
        <taxon>Gammaproteobacteria</taxon>
        <taxon>Arenicellales</taxon>
        <taxon>Arenicellaceae</taxon>
        <taxon>Arenicella</taxon>
    </lineage>
</organism>
<feature type="domain" description="Right handed beta helix" evidence="2">
    <location>
        <begin position="98"/>
        <end position="238"/>
    </location>
</feature>
<gene>
    <name evidence="3" type="ORF">GCM10008090_24960</name>
</gene>
<accession>A0A918RX10</accession>
<dbReference type="Gene3D" id="2.160.20.10">
    <property type="entry name" value="Single-stranded right-handed beta-helix, Pectin lyase-like"/>
    <property type="match status" value="1"/>
</dbReference>
<feature type="signal peptide" evidence="1">
    <location>
        <begin position="1"/>
        <end position="23"/>
    </location>
</feature>
<reference evidence="3" key="1">
    <citation type="journal article" date="2014" name="Int. J. Syst. Evol. Microbiol.">
        <title>Complete genome sequence of Corynebacterium casei LMG S-19264T (=DSM 44701T), isolated from a smear-ripened cheese.</title>
        <authorList>
            <consortium name="US DOE Joint Genome Institute (JGI-PGF)"/>
            <person name="Walter F."/>
            <person name="Albersmeier A."/>
            <person name="Kalinowski J."/>
            <person name="Ruckert C."/>
        </authorList>
    </citation>
    <scope>NUCLEOTIDE SEQUENCE</scope>
    <source>
        <strain evidence="3">KCTC 12711</strain>
    </source>
</reference>
<sequence>MNTKHIFYILALLAIAVTSTSNAAPLVNCGDYITTNVTLDSDLHCTSGYTALEVGANNITIDLNGHVLSGTSDLMGVLIHARNNVTIKNGWIRGFWGGINTARSDKLRIDNVSFYGMNQGLIMAGTDDGSVTNSDFINLNGTGVRIYTHSAFASADRNTIQNNEFYQVRVGVGICGTSAENNVIADNLMWKTVDNAIALNHANRNKISGNRILDQGDGAAIRINSSFYNDVFNNTLQTGQHSALSILANAASPCLEPAEQRSGKNRFYNNRVDGFDTAINLGLGTDSGRYIEGNGILSNQIHNSNIGIMFRSDAYSNYARDNNFTGTTTPIYDLGINNNY</sequence>
<dbReference type="InterPro" id="IPR039448">
    <property type="entry name" value="Beta_helix"/>
</dbReference>
<dbReference type="SMART" id="SM00710">
    <property type="entry name" value="PbH1"/>
    <property type="match status" value="8"/>
</dbReference>
<evidence type="ECO:0000256" key="1">
    <source>
        <dbReference type="SAM" id="SignalP"/>
    </source>
</evidence>
<dbReference type="SUPFAM" id="SSF51126">
    <property type="entry name" value="Pectin lyase-like"/>
    <property type="match status" value="1"/>
</dbReference>
<dbReference type="RefSeq" id="WP_189401724.1">
    <property type="nucleotide sequence ID" value="NZ_BMXA01000004.1"/>
</dbReference>
<evidence type="ECO:0000259" key="2">
    <source>
        <dbReference type="Pfam" id="PF13229"/>
    </source>
</evidence>
<dbReference type="AlphaFoldDB" id="A0A918RX10"/>
<reference evidence="3" key="2">
    <citation type="submission" date="2020-09" db="EMBL/GenBank/DDBJ databases">
        <authorList>
            <person name="Sun Q."/>
            <person name="Kim S."/>
        </authorList>
    </citation>
    <scope>NUCLEOTIDE SEQUENCE</scope>
    <source>
        <strain evidence="3">KCTC 12711</strain>
    </source>
</reference>
<evidence type="ECO:0000313" key="3">
    <source>
        <dbReference type="EMBL" id="GHA14187.1"/>
    </source>
</evidence>
<keyword evidence="1" id="KW-0732">Signal</keyword>
<proteinExistence type="predicted"/>
<dbReference type="Proteomes" id="UP000614811">
    <property type="component" value="Unassembled WGS sequence"/>
</dbReference>
<feature type="chain" id="PRO_5038024158" description="Right handed beta helix domain-containing protein" evidence="1">
    <location>
        <begin position="24"/>
        <end position="340"/>
    </location>
</feature>